<name>A0AC60PTG2_IXOPE</name>
<dbReference type="EMBL" id="JABSTQ010009975">
    <property type="protein sequence ID" value="KAG0424441.1"/>
    <property type="molecule type" value="Genomic_DNA"/>
</dbReference>
<dbReference type="Proteomes" id="UP000805193">
    <property type="component" value="Unassembled WGS sequence"/>
</dbReference>
<organism evidence="1 2">
    <name type="scientific">Ixodes persulcatus</name>
    <name type="common">Taiga tick</name>
    <dbReference type="NCBI Taxonomy" id="34615"/>
    <lineage>
        <taxon>Eukaryota</taxon>
        <taxon>Metazoa</taxon>
        <taxon>Ecdysozoa</taxon>
        <taxon>Arthropoda</taxon>
        <taxon>Chelicerata</taxon>
        <taxon>Arachnida</taxon>
        <taxon>Acari</taxon>
        <taxon>Parasitiformes</taxon>
        <taxon>Ixodida</taxon>
        <taxon>Ixodoidea</taxon>
        <taxon>Ixodidae</taxon>
        <taxon>Ixodinae</taxon>
        <taxon>Ixodes</taxon>
    </lineage>
</organism>
<protein>
    <submittedName>
        <fullName evidence="1">Uncharacterized protein</fullName>
    </submittedName>
</protein>
<accession>A0AC60PTG2</accession>
<keyword evidence="2" id="KW-1185">Reference proteome</keyword>
<gene>
    <name evidence="1" type="ORF">HPB47_028378</name>
</gene>
<proteinExistence type="predicted"/>
<comment type="caution">
    <text evidence="1">The sequence shown here is derived from an EMBL/GenBank/DDBJ whole genome shotgun (WGS) entry which is preliminary data.</text>
</comment>
<evidence type="ECO:0000313" key="1">
    <source>
        <dbReference type="EMBL" id="KAG0424441.1"/>
    </source>
</evidence>
<sequence length="894" mass="99555">METLSTKDFVRCSWRVWNPDAFRIASCVNARAARYRPYLELFRRKRPRVSGDENNRKTETRRRFSESGNDVRQEPKIAAQHRHLHSSIAKMATPDTPRGINLAIPCPSLDPECLGSHWPLVTCPGFRRGCPSLDEIVRRKTTTALLLVTLFVEARTSTNMTSDIESSNAPMSIDMAEAQASTSTIIKDGYEIPPIDCTAETMSSSSSTIVSSNDELHSDDGDYEVVHGKKRRKTSQSSASHSKENTNLQVGFTVLYMPTDTSKVASLSKFKLTDYLNNVAPGMVSVVRINKARNIVAVDVKKPALKAELLKLTKLCALPVRAFLPSDRTNCYGVLRDIDPDCTEQDIKTRLQSTACITDVKRLGKTSPVVRVSATGATNLATSQLPAQKKPSYVLGVDNATTTSVKSIPAASIVKEITPPTHLIFQWNCNGLKTRLPELRNHLGDNSYDAIALQEPRMTAGDMRIAGHVVYASKPHSARGFPRAALLVRRKLPQSEVDLNDLCTEGAEFVAVTVEWRRRPLTIVSAYVAPNAAWDTHVLADIRMRAKGDLIVAGDFNAHSKSWGDKQDSSRGRELQATVEALDLRNITSGSQTFIRPGVTGSVIDLTFTTWSLRLSATPQADSWGSDHLPIVIGKPPKFPLRTCQIVDWDHYRTLLGEALEGGFPFNSETLSRVLKEATREVRVPLTRPNPDLEWLKLRARRRRAQRKSWVTRKPEDILAYRRLDARFRKHGKKLARRQWRLKCSTLDRPSGGSRAWRMSRTLAGRPIPRNPVLGMAVAMNLRPTEMVELLADTFIEVPLVPTVGPPPENWDKYRHPTAPLMQQPDADFTLHELQYVLDALPRHRAAPGPDGVTNQALRNVNESARPAMLALINHKGQGLYRTVFPDSGTIGAR</sequence>
<reference evidence="1 2" key="1">
    <citation type="journal article" date="2020" name="Cell">
        <title>Large-Scale Comparative Analyses of Tick Genomes Elucidate Their Genetic Diversity and Vector Capacities.</title>
        <authorList>
            <consortium name="Tick Genome and Microbiome Consortium (TIGMIC)"/>
            <person name="Jia N."/>
            <person name="Wang J."/>
            <person name="Shi W."/>
            <person name="Du L."/>
            <person name="Sun Y."/>
            <person name="Zhan W."/>
            <person name="Jiang J.F."/>
            <person name="Wang Q."/>
            <person name="Zhang B."/>
            <person name="Ji P."/>
            <person name="Bell-Sakyi L."/>
            <person name="Cui X.M."/>
            <person name="Yuan T.T."/>
            <person name="Jiang B.G."/>
            <person name="Yang W.F."/>
            <person name="Lam T.T."/>
            <person name="Chang Q.C."/>
            <person name="Ding S.J."/>
            <person name="Wang X.J."/>
            <person name="Zhu J.G."/>
            <person name="Ruan X.D."/>
            <person name="Zhao L."/>
            <person name="Wei J.T."/>
            <person name="Ye R.Z."/>
            <person name="Que T.C."/>
            <person name="Du C.H."/>
            <person name="Zhou Y.H."/>
            <person name="Cheng J.X."/>
            <person name="Dai P.F."/>
            <person name="Guo W.B."/>
            <person name="Han X.H."/>
            <person name="Huang E.J."/>
            <person name="Li L.F."/>
            <person name="Wei W."/>
            <person name="Gao Y.C."/>
            <person name="Liu J.Z."/>
            <person name="Shao H.Z."/>
            <person name="Wang X."/>
            <person name="Wang C.C."/>
            <person name="Yang T.C."/>
            <person name="Huo Q.B."/>
            <person name="Li W."/>
            <person name="Chen H.Y."/>
            <person name="Chen S.E."/>
            <person name="Zhou L.G."/>
            <person name="Ni X.B."/>
            <person name="Tian J.H."/>
            <person name="Sheng Y."/>
            <person name="Liu T."/>
            <person name="Pan Y.S."/>
            <person name="Xia L.Y."/>
            <person name="Li J."/>
            <person name="Zhao F."/>
            <person name="Cao W.C."/>
        </authorList>
    </citation>
    <scope>NUCLEOTIDE SEQUENCE [LARGE SCALE GENOMIC DNA]</scope>
    <source>
        <strain evidence="1">Iper-2018</strain>
    </source>
</reference>
<evidence type="ECO:0000313" key="2">
    <source>
        <dbReference type="Proteomes" id="UP000805193"/>
    </source>
</evidence>